<sequence length="157" mass="16829">MSALDTTLIADPAQILGVAQDVFAALIDDGEVLVHEGVAPESFANPVTAWVDMRRADSSHGVRTMVRAEEADAHLVVRALLRMEPDEPVGEEDLVDAFGEIANVVGGNLKSLLPEHAELTLPTVAAEPPVLAHEMMVAQTPLAWRGACFVISLWMLV</sequence>
<dbReference type="Pfam" id="PF13690">
    <property type="entry name" value="CheX"/>
    <property type="match status" value="1"/>
</dbReference>
<dbReference type="SUPFAM" id="SSF103039">
    <property type="entry name" value="CheC-like"/>
    <property type="match status" value="1"/>
</dbReference>
<keyword evidence="1" id="KW-0145">Chemotaxis</keyword>
<dbReference type="InterPro" id="IPR028051">
    <property type="entry name" value="CheX-like_dom"/>
</dbReference>
<accession>A0A2A9EEH4</accession>
<feature type="domain" description="Chemotaxis phosphatase CheX-like" evidence="2">
    <location>
        <begin position="68"/>
        <end position="127"/>
    </location>
</feature>
<dbReference type="Gene3D" id="3.40.1550.10">
    <property type="entry name" value="CheC-like"/>
    <property type="match status" value="1"/>
</dbReference>
<evidence type="ECO:0000256" key="1">
    <source>
        <dbReference type="ARBA" id="ARBA00022500"/>
    </source>
</evidence>
<dbReference type="InterPro" id="IPR028976">
    <property type="entry name" value="CheC-like_sf"/>
</dbReference>
<evidence type="ECO:0000313" key="3">
    <source>
        <dbReference type="EMBL" id="PFG37447.1"/>
    </source>
</evidence>
<dbReference type="EMBL" id="PDJH01000001">
    <property type="protein sequence ID" value="PFG37447.1"/>
    <property type="molecule type" value="Genomic_DNA"/>
</dbReference>
<evidence type="ECO:0000313" key="4">
    <source>
        <dbReference type="Proteomes" id="UP000221394"/>
    </source>
</evidence>
<dbReference type="GO" id="GO:0006935">
    <property type="term" value="P:chemotaxis"/>
    <property type="evidence" value="ECO:0007669"/>
    <property type="project" value="UniProtKB-KW"/>
</dbReference>
<gene>
    <name evidence="3" type="ORF">ATL41_2209</name>
</gene>
<dbReference type="OrthoDB" id="5402373at2"/>
<evidence type="ECO:0000259" key="2">
    <source>
        <dbReference type="Pfam" id="PF13690"/>
    </source>
</evidence>
<keyword evidence="4" id="KW-1185">Reference proteome</keyword>
<dbReference type="RefSeq" id="WP_098458497.1">
    <property type="nucleotide sequence ID" value="NZ_PDJH01000001.1"/>
</dbReference>
<reference evidence="3 4" key="1">
    <citation type="submission" date="2017-10" db="EMBL/GenBank/DDBJ databases">
        <title>Sequencing the genomes of 1000 actinobacteria strains.</title>
        <authorList>
            <person name="Klenk H.-P."/>
        </authorList>
    </citation>
    <scope>NUCLEOTIDE SEQUENCE [LARGE SCALE GENOMIC DNA]</scope>
    <source>
        <strain evidence="3 4">DSM 21574</strain>
    </source>
</reference>
<name>A0A2A9EEH4_9MICO</name>
<organism evidence="3 4">
    <name type="scientific">Flavimobilis soli</name>
    <dbReference type="NCBI Taxonomy" id="442709"/>
    <lineage>
        <taxon>Bacteria</taxon>
        <taxon>Bacillati</taxon>
        <taxon>Actinomycetota</taxon>
        <taxon>Actinomycetes</taxon>
        <taxon>Micrococcales</taxon>
        <taxon>Jonesiaceae</taxon>
        <taxon>Flavimobilis</taxon>
    </lineage>
</organism>
<proteinExistence type="predicted"/>
<dbReference type="AlphaFoldDB" id="A0A2A9EEH4"/>
<dbReference type="Proteomes" id="UP000221394">
    <property type="component" value="Unassembled WGS sequence"/>
</dbReference>
<protein>
    <submittedName>
        <fullName evidence="3">Chemotaxis phosphatase CheX-like protein</fullName>
    </submittedName>
</protein>
<comment type="caution">
    <text evidence="3">The sequence shown here is derived from an EMBL/GenBank/DDBJ whole genome shotgun (WGS) entry which is preliminary data.</text>
</comment>